<feature type="chain" id="PRO_5039302383" description="Adhesin domain-containing protein" evidence="1">
    <location>
        <begin position="20"/>
        <end position="220"/>
    </location>
</feature>
<dbReference type="RefSeq" id="WP_156733573.1">
    <property type="nucleotide sequence ID" value="NZ_CACRUU010000021.1"/>
</dbReference>
<dbReference type="Gene3D" id="2.160.20.120">
    <property type="match status" value="1"/>
</dbReference>
<evidence type="ECO:0000313" key="2">
    <source>
        <dbReference type="EMBL" id="VYT76526.1"/>
    </source>
</evidence>
<feature type="signal peptide" evidence="1">
    <location>
        <begin position="1"/>
        <end position="19"/>
    </location>
</feature>
<organism evidence="2">
    <name type="scientific">Mediterraneibacter gnavus</name>
    <name type="common">Ruminococcus gnavus</name>
    <dbReference type="NCBI Taxonomy" id="33038"/>
    <lineage>
        <taxon>Bacteria</taxon>
        <taxon>Bacillati</taxon>
        <taxon>Bacillota</taxon>
        <taxon>Clostridia</taxon>
        <taxon>Lachnospirales</taxon>
        <taxon>Lachnospiraceae</taxon>
        <taxon>Mediterraneibacter</taxon>
    </lineage>
</organism>
<reference evidence="2" key="1">
    <citation type="submission" date="2019-11" db="EMBL/GenBank/DDBJ databases">
        <authorList>
            <person name="Feng L."/>
        </authorList>
    </citation>
    <scope>NUCLEOTIDE SEQUENCE</scope>
    <source>
        <strain evidence="2">RgnavusLFYP36</strain>
    </source>
</reference>
<evidence type="ECO:0008006" key="3">
    <source>
        <dbReference type="Google" id="ProtNLM"/>
    </source>
</evidence>
<evidence type="ECO:0000256" key="1">
    <source>
        <dbReference type="SAM" id="SignalP"/>
    </source>
</evidence>
<dbReference type="PROSITE" id="PS51257">
    <property type="entry name" value="PROKAR_LIPOPROTEIN"/>
    <property type="match status" value="1"/>
</dbReference>
<dbReference type="EMBL" id="CACRUU010000021">
    <property type="protein sequence ID" value="VYT76526.1"/>
    <property type="molecule type" value="Genomic_DNA"/>
</dbReference>
<gene>
    <name evidence="2" type="ORF">RGLFYP36_03148</name>
</gene>
<dbReference type="AlphaFoldDB" id="A0A6N2ZF85"/>
<sequence>MKKIIALALCFVMSSFTLAGCSGEREPFKKKNFTPDTQVNGINLDVRDREIEVVLSKDEQVHIQYSENSKEYYEISVSDGNLLTMVNAGNKEWTDYIGGKPSAEDRKIVLQVPTALLDTVILSTTNEDVFLPVLAVTGSIDVSTNGGNITFENLDVGNTLTLTVKNGDISGTVAGSYDDFAIQSEIKKGDSNLPNNKESGKKKLNVSGNNGDINIEFLNK</sequence>
<name>A0A6N2ZF85_MEDGN</name>
<accession>A0A6N2ZF85</accession>
<keyword evidence="1" id="KW-0732">Signal</keyword>
<protein>
    <recommendedName>
        <fullName evidence="3">Adhesin domain-containing protein</fullName>
    </recommendedName>
</protein>
<proteinExistence type="predicted"/>